<evidence type="ECO:0000256" key="4">
    <source>
        <dbReference type="SAM" id="MobiDB-lite"/>
    </source>
</evidence>
<feature type="compositionally biased region" description="Polar residues" evidence="4">
    <location>
        <begin position="2062"/>
        <end position="2073"/>
    </location>
</feature>
<keyword evidence="3" id="KW-0802">TPR repeat</keyword>
<dbReference type="InterPro" id="IPR011990">
    <property type="entry name" value="TPR-like_helical_dom_sf"/>
</dbReference>
<feature type="compositionally biased region" description="Polar residues" evidence="4">
    <location>
        <begin position="3270"/>
        <end position="3311"/>
    </location>
</feature>
<feature type="compositionally biased region" description="Basic and acidic residues" evidence="4">
    <location>
        <begin position="2008"/>
        <end position="2025"/>
    </location>
</feature>
<feature type="compositionally biased region" description="Gly residues" evidence="4">
    <location>
        <begin position="3235"/>
        <end position="3244"/>
    </location>
</feature>
<feature type="compositionally biased region" description="Basic and acidic residues" evidence="4">
    <location>
        <begin position="2074"/>
        <end position="2096"/>
    </location>
</feature>
<feature type="region of interest" description="Disordered" evidence="4">
    <location>
        <begin position="1991"/>
        <end position="2226"/>
    </location>
</feature>
<dbReference type="OrthoDB" id="77564at2759"/>
<feature type="compositionally biased region" description="Low complexity" evidence="4">
    <location>
        <begin position="2193"/>
        <end position="2226"/>
    </location>
</feature>
<dbReference type="SMART" id="SM00028">
    <property type="entry name" value="TPR"/>
    <property type="match status" value="5"/>
</dbReference>
<evidence type="ECO:0000256" key="3">
    <source>
        <dbReference type="PROSITE-ProRule" id="PRU00339"/>
    </source>
</evidence>
<dbReference type="SUPFAM" id="SSF48452">
    <property type="entry name" value="TPR-like"/>
    <property type="match status" value="2"/>
</dbReference>
<feature type="compositionally biased region" description="Polar residues" evidence="4">
    <location>
        <begin position="3365"/>
        <end position="3392"/>
    </location>
</feature>
<dbReference type="Proteomes" id="UP000242188">
    <property type="component" value="Unassembled WGS sequence"/>
</dbReference>
<keyword evidence="6" id="KW-1185">Reference proteome</keyword>
<feature type="region of interest" description="Disordered" evidence="4">
    <location>
        <begin position="1908"/>
        <end position="1938"/>
    </location>
</feature>
<reference evidence="5 6" key="1">
    <citation type="journal article" date="2017" name="Nat. Ecol. Evol.">
        <title>Scallop genome provides insights into evolution of bilaterian karyotype and development.</title>
        <authorList>
            <person name="Wang S."/>
            <person name="Zhang J."/>
            <person name="Jiao W."/>
            <person name="Li J."/>
            <person name="Xun X."/>
            <person name="Sun Y."/>
            <person name="Guo X."/>
            <person name="Huan P."/>
            <person name="Dong B."/>
            <person name="Zhang L."/>
            <person name="Hu X."/>
            <person name="Sun X."/>
            <person name="Wang J."/>
            <person name="Zhao C."/>
            <person name="Wang Y."/>
            <person name="Wang D."/>
            <person name="Huang X."/>
            <person name="Wang R."/>
            <person name="Lv J."/>
            <person name="Li Y."/>
            <person name="Zhang Z."/>
            <person name="Liu B."/>
            <person name="Lu W."/>
            <person name="Hui Y."/>
            <person name="Liang J."/>
            <person name="Zhou Z."/>
            <person name="Hou R."/>
            <person name="Li X."/>
            <person name="Liu Y."/>
            <person name="Li H."/>
            <person name="Ning X."/>
            <person name="Lin Y."/>
            <person name="Zhao L."/>
            <person name="Xing Q."/>
            <person name="Dou J."/>
            <person name="Li Y."/>
            <person name="Mao J."/>
            <person name="Guo H."/>
            <person name="Dou H."/>
            <person name="Li T."/>
            <person name="Mu C."/>
            <person name="Jiang W."/>
            <person name="Fu Q."/>
            <person name="Fu X."/>
            <person name="Miao Y."/>
            <person name="Liu J."/>
            <person name="Yu Q."/>
            <person name="Li R."/>
            <person name="Liao H."/>
            <person name="Li X."/>
            <person name="Kong Y."/>
            <person name="Jiang Z."/>
            <person name="Chourrout D."/>
            <person name="Li R."/>
            <person name="Bao Z."/>
        </authorList>
    </citation>
    <scope>NUCLEOTIDE SEQUENCE [LARGE SCALE GENOMIC DNA]</scope>
    <source>
        <strain evidence="5 6">PY_sf001</strain>
    </source>
</reference>
<keyword evidence="2" id="KW-0539">Nucleus</keyword>
<feature type="compositionally biased region" description="Acidic residues" evidence="4">
    <location>
        <begin position="2026"/>
        <end position="2036"/>
    </location>
</feature>
<evidence type="ECO:0000256" key="2">
    <source>
        <dbReference type="ARBA" id="ARBA00023242"/>
    </source>
</evidence>
<feature type="compositionally biased region" description="Basic and acidic residues" evidence="4">
    <location>
        <begin position="2575"/>
        <end position="2609"/>
    </location>
</feature>
<feature type="compositionally biased region" description="Low complexity" evidence="4">
    <location>
        <begin position="3021"/>
        <end position="3031"/>
    </location>
</feature>
<feature type="compositionally biased region" description="Basic and acidic residues" evidence="4">
    <location>
        <begin position="2045"/>
        <end position="2060"/>
    </location>
</feature>
<feature type="region of interest" description="Disordered" evidence="4">
    <location>
        <begin position="2527"/>
        <end position="2644"/>
    </location>
</feature>
<feature type="region of interest" description="Disordered" evidence="4">
    <location>
        <begin position="3177"/>
        <end position="3392"/>
    </location>
</feature>
<feature type="compositionally biased region" description="Polar residues" evidence="4">
    <location>
        <begin position="2302"/>
        <end position="2325"/>
    </location>
</feature>
<feature type="compositionally biased region" description="Basic and acidic residues" evidence="4">
    <location>
        <begin position="2535"/>
        <end position="2550"/>
    </location>
</feature>
<accession>A0A210QLV4</accession>
<evidence type="ECO:0000313" key="6">
    <source>
        <dbReference type="Proteomes" id="UP000242188"/>
    </source>
</evidence>
<dbReference type="EMBL" id="NEDP02002988">
    <property type="protein sequence ID" value="OWF49710.1"/>
    <property type="molecule type" value="Genomic_DNA"/>
</dbReference>
<dbReference type="STRING" id="6573.A0A210QLV4"/>
<comment type="subcellular location">
    <subcellularLocation>
        <location evidence="1">Nucleus</location>
    </subcellularLocation>
</comment>
<feature type="region of interest" description="Disordered" evidence="4">
    <location>
        <begin position="7"/>
        <end position="26"/>
    </location>
</feature>
<evidence type="ECO:0000256" key="1">
    <source>
        <dbReference type="ARBA" id="ARBA00004123"/>
    </source>
</evidence>
<feature type="region of interest" description="Disordered" evidence="4">
    <location>
        <begin position="2995"/>
        <end position="3032"/>
    </location>
</feature>
<dbReference type="InterPro" id="IPR033053">
    <property type="entry name" value="Hir3/CABIN1"/>
</dbReference>
<sequence length="3434" mass="380939">MIRIAALNDSSSEEDSRAPKTAARTTKEAKESEAFTLYDAALRLQRQGEEGLAEAAFKDLLHHVFLRETAQLVEDEEEGADQDGLRLLYSIHKNLASVSLHRGDLESAIWSYVEAVKIDTTEVTVWYKIGTIALKLYNFPLARLGFEKGLHCNPNHWPCLDHIVTLLYAMNDYWNCLYYISRALEKDPEYSKGLVLRKQILKEQPSLKYDTEEMFEQCDQAILIARVDPSESQEYINEALDLRDRRRELAKEPEPLPIKLPKAITHFTWMNLGESLVELYDRAVNSDPPLSLGLRVDLSEYSNCTDVPRVVPAKSPAIEETTDHSGEMEVDSVPVITKEIQSIEDQKKDGTRTSEVLDVLMVMEESAAACSESQIDKDNVAMDTDEIQDQMDTKSSVVPSTSIAIMPSSPLSTATVSQQANVISMTDSPRTTADVRLTPTTVSEPMQATAGTGLPLTVSGISGTTDIGSTVTTVCDLPESTSEEEHLQTSNKERQSYTGSLTGLQQSFSVSELQETTVLPKILSKTSPLQQMSDVSEPPQTTAVLALPSGVPVTSSGLPVTTDLTDDSCFWDVEDITYNRNSSYSNCFRNTTINISECTTVTTCFRSSADAIVRNPCSWNSTGSVNRVVTDNRDATLITSVRDTTDITWNSIDNICLKDTTTNASFRNSTFNACIRNPTDITCVNACIRDPTDITCVNACFRDPTDITCVDACIRDPTDITCVNACIRDPTDITCVNACIRDPTDITCVDACIRDPTDITCVNACIRDPTDITCVNACIRDPTDITCVDACIRDTTDITCVNACIRDPTDITCVNASNRAATHNTFFGNFVHNAFIRVATHNTSVRVVTHNASVRVVTHNALFRVVTSFSIIYTSLHDHTCAASLETDDLVKGRGKAPKRKRAFIPEDFGLSVKRRSARVRNVSKPKEEPSVNFEELLISFLPSSLKQLNEEEDTEMLVVQEQSGEEKTTGGEVEMIPEEQKLAKSEDTEVREFLKQNIKNGGTICLMLRYLFILAKYGETNWPMGLTDVFLKVYSRTRKHFDMPDIFSLGECEEYTQNLGKTCQLAAEFQLDQWIVNNRMSLSPGSSPRSPGSQQLHTSDLPPHCNDDLWFITGLTGCGEVMGSNWLPHCIRVYWMKARFYMLQGKMDDALYCFQKTFEYLEYAEKQGEPTKICLVNCKMDRLISIDQVKSHQESLHRCQSLDETQKLYESGNYEKVVDFILQTFTQPQLKGKTMAFRTAIPERQSQLLLLQDSLYKMEAHKKGMVWGEVSFNEAVQYYKRASTSEQKDAWSATLTQICENLIRVLDKKDDVLKDVPSINLVRLARNLINIIDTTMAAPDIAVEMPIGTVLPWILLYKLIKFEENKIRSMQVSTPEAGQTDLLDGMPSYLMLLNIAHEYLARHSWCTKSNGSLLLFYLDVAQEFLTGSCQFKRDLEQSYEQCVYCLFGHPNKKGRARHLMDHNASQIDLTWDSAQKIFEYFKPNSVPEFDSYKADAVSGDMEFLLKRIAQLVPESEKPAKLMENLQEYIEGNTNIPPNPETKHLSTVSKELYYLLADYYFKNKEQAKAVRFYMSDICMNPTRLDSWAGMGLARMSQLEQKLSSTALKMDMPIYRKSIGALRCFRRAVEIDDCNAKLWIEYGSLAYQLHSHASRQLKWKNWFPLTAELEQIASDSRQEMLQTAFNCYKKASECESEENEEEWLQHYMMAKCLEKMRKPPKEYLENYKKAANYLYEENATFPKKIVYAYTTPHLAVESLEMFYRIHVSIMKILLKNKTVLESDLQLFQRYIKEAANSPFARCQERRQESTATLDGTLLPVGQGTKTGGKRSKVMPMDHTYSKQKSMVEGSATDSATSDFDQVTTPKPVSMVTHREVQVVDPSNATAGSMMELSAENLDEHLTVAESVDKEKEEVDSATTVEKSAVPEQGQGDTAVDKESEGDGFFLDEVTGIVKQASFGFDVKGDTHLLDRGDSADVVIGTKDKYVDKVMKVSSQEEKSNDNAMEVSAEEDKILSEDKVDGQKMDKDDDSSLSEFDVEALLSEYLPTDHDKKTSSDDKKSTDIIQQDEGQTTDVKSSDLKEGGFDQQEDEKSLHSVVRELSQGNESMESETRQYGDMNLPEDQEGGAPIDPSELSLSKGLRERMAQELEGDLVSKYEQGQSVVGMETESKPRKDQKSVSSLSDDDDELGESLDDSYLSGSSDSIPDSLGSPSRSAADSLSKSGDSLSKSGGFLAQFNQFLSKKIIPDDIISESSPEKSLSSPLKASRSQSPSSQIFMSDADTGLKVHSQQDTISSVGMKEDLTSVSSNLSPKNSTHSDSANQNQDSIDVKEKKIETVLSNQNPDDKKEPLSMDEKSEDVNQPVKSGADCQPNICNRESNMDVDDIKDVDRRKKDENTTTFEKDEEFTSNDEAGNFAQNLQKNIIGNKTESTTNQEQRVGVKKMEAPEIESTTNQEQKADDEKITVIEEESTTNKELKADDEKMDEAKIDSITCQGQRADDVEMEVDKVDLTTSKEQKLDNVKIVVIDMASTVGTGERADDEKMDVDNKDENQTPVTEVVKSDSPNSGTKEGGTLVKESEIKHKGSEGIVPDDLKDKNTKERESSKEKVDNVKVVPTGVEKKGVKKDKKSTESTKSKGAPVSDKPGSAKFHKQLIEQCMAALCLCLSRFPTHYKSLYRLAYTYIYSPYHKNLQYAHDLLLGNPDWKMMAHMPAQGLFVDRKPSNFFQGVWKIPVDEIDRSGGFPSHLTRSVKLLLKVLKEQKDVPKLHSIFIQLSRDPDSGKKYMRDAERVKFARLAHQYCLDAIKGRMSELRRSNNHAKAVKCLMEVYKVYNYISFKMDISQTIEANELLEDTYRAVMGKKVLEDEEVLEQAIRFCQEEVQRHKARQNQPPVGKIILETSGKDGNQSDSSFFSPEKPVSLLSKVGGQSQGATNMTQGSKLLEKEKKGPISPFQENFYRTMSASESPIGKPKQLPSPVGVGMPAGGKLNPGTVKQTTAKSGTQGVGLPGKLPTTGVSRSKVMQKTSTSTQKSSLISTVKTNIPKERFVGETKGKSLSVSGKGACGFKPYNPNNSSAPSPVSTPATPNIGLSTPATPNIGLSTPATPNIVLSTPATPNIGLPTPATPNIGLSTPATPNIGLSTPATPNIGLSPKFDYSRKGDPATSLPVKKVIEVIEISSSDDEGDMMTNSGKAGDKVQQGGPHIGKGIASSQKGGGNSLRTLLQGGEYQSAPKAGSTGQGGKGAGQPKGANLPIQRPYPTGIVYNKGGIQVKQLTGSMSKDSQGNQIKPSQKSGGPKGNNSAGHKLNQPTSQVHPGYVMYGAKVTPPLSHQKPFSQESITDDSDLSEREDKTYQPSEESSSDEDPRTNQTNPQSTSVRRPSKSGTQPATAYIQDNVSIRILNTETGQVVDSDSQKSDLVTDPEKLFFDVKDWLDDL</sequence>
<protein>
    <submittedName>
        <fullName evidence="5">Calcineurin-binding protein cabin-1</fullName>
    </submittedName>
</protein>
<dbReference type="GO" id="GO:0005634">
    <property type="term" value="C:nucleus"/>
    <property type="evidence" value="ECO:0007669"/>
    <property type="project" value="UniProtKB-SubCell"/>
</dbReference>
<evidence type="ECO:0000313" key="5">
    <source>
        <dbReference type="EMBL" id="OWF49710.1"/>
    </source>
</evidence>
<name>A0A210QLV4_MIZYE</name>
<dbReference type="GO" id="GO:0031491">
    <property type="term" value="F:nucleosome binding"/>
    <property type="evidence" value="ECO:0007669"/>
    <property type="project" value="TreeGrafter"/>
</dbReference>
<feature type="compositionally biased region" description="Basic and acidic residues" evidence="4">
    <location>
        <begin position="483"/>
        <end position="495"/>
    </location>
</feature>
<dbReference type="PANTHER" id="PTHR15502:SF7">
    <property type="entry name" value="CALCINEURIN-BINDING PROTEIN CABIN-1"/>
    <property type="match status" value="1"/>
</dbReference>
<feature type="compositionally biased region" description="Basic and acidic residues" evidence="4">
    <location>
        <begin position="2455"/>
        <end position="2482"/>
    </location>
</feature>
<feature type="compositionally biased region" description="Basic and acidic residues" evidence="4">
    <location>
        <begin position="2166"/>
        <end position="2175"/>
    </location>
</feature>
<feature type="compositionally biased region" description="Low complexity" evidence="4">
    <location>
        <begin position="2251"/>
        <end position="2263"/>
    </location>
</feature>
<proteinExistence type="predicted"/>
<dbReference type="InterPro" id="IPR019734">
    <property type="entry name" value="TPR_rpt"/>
</dbReference>
<dbReference type="PROSITE" id="PS50005">
    <property type="entry name" value="TPR"/>
    <property type="match status" value="1"/>
</dbReference>
<dbReference type="Gene3D" id="1.25.40.10">
    <property type="entry name" value="Tetratricopeptide repeat domain"/>
    <property type="match status" value="2"/>
</dbReference>
<feature type="compositionally biased region" description="Basic and acidic residues" evidence="4">
    <location>
        <begin position="2382"/>
        <end position="2395"/>
    </location>
</feature>
<organism evidence="5 6">
    <name type="scientific">Mizuhopecten yessoensis</name>
    <name type="common">Japanese scallop</name>
    <name type="synonym">Patinopecten yessoensis</name>
    <dbReference type="NCBI Taxonomy" id="6573"/>
    <lineage>
        <taxon>Eukaryota</taxon>
        <taxon>Metazoa</taxon>
        <taxon>Spiralia</taxon>
        <taxon>Lophotrochozoa</taxon>
        <taxon>Mollusca</taxon>
        <taxon>Bivalvia</taxon>
        <taxon>Autobranchia</taxon>
        <taxon>Pteriomorphia</taxon>
        <taxon>Pectinida</taxon>
        <taxon>Pectinoidea</taxon>
        <taxon>Pectinidae</taxon>
        <taxon>Mizuhopecten</taxon>
    </lineage>
</organism>
<comment type="caution">
    <text evidence="5">The sequence shown here is derived from an EMBL/GenBank/DDBJ whole genome shotgun (WGS) entry which is preliminary data.</text>
</comment>
<gene>
    <name evidence="5" type="ORF">KP79_PYT18653</name>
</gene>
<feature type="compositionally biased region" description="Basic and acidic residues" evidence="4">
    <location>
        <begin position="2342"/>
        <end position="2357"/>
    </location>
</feature>
<feature type="region of interest" description="Disordered" evidence="4">
    <location>
        <begin position="479"/>
        <end position="499"/>
    </location>
</feature>
<feature type="repeat" description="TPR" evidence="3">
    <location>
        <begin position="123"/>
        <end position="156"/>
    </location>
</feature>
<feature type="compositionally biased region" description="Polar residues" evidence="4">
    <location>
        <begin position="2408"/>
        <end position="2435"/>
    </location>
</feature>
<dbReference type="GO" id="GO:0006325">
    <property type="term" value="P:chromatin organization"/>
    <property type="evidence" value="ECO:0007669"/>
    <property type="project" value="InterPro"/>
</dbReference>
<dbReference type="PANTHER" id="PTHR15502">
    <property type="entry name" value="CALCINEURIN-BINDING PROTEIN CABIN 1-RELATED"/>
    <property type="match status" value="1"/>
</dbReference>
<feature type="compositionally biased region" description="Acidic residues" evidence="4">
    <location>
        <begin position="2181"/>
        <end position="2192"/>
    </location>
</feature>
<feature type="compositionally biased region" description="Polar residues" evidence="4">
    <location>
        <begin position="2265"/>
        <end position="2275"/>
    </location>
</feature>
<feature type="region of interest" description="Disordered" evidence="4">
    <location>
        <begin position="2251"/>
        <end position="2482"/>
    </location>
</feature>